<evidence type="ECO:0008006" key="3">
    <source>
        <dbReference type="Google" id="ProtNLM"/>
    </source>
</evidence>
<name>A0ABP6MJH2_9ACTN</name>
<sequence length="198" mass="20831">MSTTRQIGAAPGAVLTYGGPRHGEPGDRLRTLIESFAGPGADRLVEQVVAAAATVCTTGYAGLVEVDPVAENVHPVHVHTPPGDPLALRRWLRDSAVLATLAARSDPLLLPMEESPGFLAVPVPLAARGQAYLWVAGRRFDHRDEDLLVRFATAAGRAMEAAHGFEAAVRMLRAVHAFARLSCGRDHPARQAPAGGGG</sequence>
<dbReference type="EMBL" id="BAAAUT010000001">
    <property type="protein sequence ID" value="GAA3113691.1"/>
    <property type="molecule type" value="Genomic_DNA"/>
</dbReference>
<proteinExistence type="predicted"/>
<keyword evidence="2" id="KW-1185">Reference proteome</keyword>
<evidence type="ECO:0000313" key="2">
    <source>
        <dbReference type="Proteomes" id="UP001500320"/>
    </source>
</evidence>
<comment type="caution">
    <text evidence="1">The sequence shown here is derived from an EMBL/GenBank/DDBJ whole genome shotgun (WGS) entry which is preliminary data.</text>
</comment>
<dbReference type="InterPro" id="IPR029016">
    <property type="entry name" value="GAF-like_dom_sf"/>
</dbReference>
<gene>
    <name evidence="1" type="ORF">GCM10010466_00980</name>
</gene>
<dbReference type="SUPFAM" id="SSF55781">
    <property type="entry name" value="GAF domain-like"/>
    <property type="match status" value="1"/>
</dbReference>
<organism evidence="1 2">
    <name type="scientific">Planomonospora alba</name>
    <dbReference type="NCBI Taxonomy" id="161354"/>
    <lineage>
        <taxon>Bacteria</taxon>
        <taxon>Bacillati</taxon>
        <taxon>Actinomycetota</taxon>
        <taxon>Actinomycetes</taxon>
        <taxon>Streptosporangiales</taxon>
        <taxon>Streptosporangiaceae</taxon>
        <taxon>Planomonospora</taxon>
    </lineage>
</organism>
<dbReference type="Gene3D" id="3.30.450.40">
    <property type="match status" value="1"/>
</dbReference>
<dbReference type="Proteomes" id="UP001500320">
    <property type="component" value="Unassembled WGS sequence"/>
</dbReference>
<evidence type="ECO:0000313" key="1">
    <source>
        <dbReference type="EMBL" id="GAA3113691.1"/>
    </source>
</evidence>
<accession>A0ABP6MJH2</accession>
<protein>
    <recommendedName>
        <fullName evidence="3">GAF domain-containing protein</fullName>
    </recommendedName>
</protein>
<reference evidence="2" key="1">
    <citation type="journal article" date="2019" name="Int. J. Syst. Evol. Microbiol.">
        <title>The Global Catalogue of Microorganisms (GCM) 10K type strain sequencing project: providing services to taxonomists for standard genome sequencing and annotation.</title>
        <authorList>
            <consortium name="The Broad Institute Genomics Platform"/>
            <consortium name="The Broad Institute Genome Sequencing Center for Infectious Disease"/>
            <person name="Wu L."/>
            <person name="Ma J."/>
        </authorList>
    </citation>
    <scope>NUCLEOTIDE SEQUENCE [LARGE SCALE GENOMIC DNA]</scope>
    <source>
        <strain evidence="2">JCM 9373</strain>
    </source>
</reference>
<dbReference type="RefSeq" id="WP_344854609.1">
    <property type="nucleotide sequence ID" value="NZ_BAAAUT010000001.1"/>
</dbReference>